<dbReference type="Proteomes" id="UP000001258">
    <property type="component" value="Chromosome"/>
</dbReference>
<dbReference type="eggNOG" id="COG0640">
    <property type="taxonomic scope" value="Bacteria"/>
</dbReference>
<dbReference type="Pfam" id="PF12840">
    <property type="entry name" value="HTH_20"/>
    <property type="match status" value="1"/>
</dbReference>
<dbReference type="InterPro" id="IPR036388">
    <property type="entry name" value="WH-like_DNA-bd_sf"/>
</dbReference>
<feature type="region of interest" description="Disordered" evidence="2">
    <location>
        <begin position="156"/>
        <end position="177"/>
    </location>
</feature>
<dbReference type="PIR" id="D83686">
    <property type="entry name" value="D83686"/>
</dbReference>
<dbReference type="AlphaFoldDB" id="Q9KG23"/>
<dbReference type="STRING" id="272558.gene:10726145"/>
<evidence type="ECO:0000313" key="4">
    <source>
        <dbReference type="Proteomes" id="UP000001258"/>
    </source>
</evidence>
<dbReference type="InterPro" id="IPR036390">
    <property type="entry name" value="WH_DNA-bd_sf"/>
</dbReference>
<dbReference type="RefSeq" id="WP_010896473.1">
    <property type="nucleotide sequence ID" value="NC_002570.2"/>
</dbReference>
<evidence type="ECO:0000256" key="2">
    <source>
        <dbReference type="SAM" id="MobiDB-lite"/>
    </source>
</evidence>
<sequence length="177" mass="20220">MDYHSKQLSISIEQSKLLGSALRVKILHALEDVPKTAKQVADQLGQTPGNIHYHIQRLYEGQLIDLIETKEIGGIVEKYYRAKSTWFNLKSDSKSVSGDASATRITTRLLLTTEQLEQFQSDLRDVLDQWGRKSPQDDWEGLLEYAVDISLREVNHEEPIMKENDEESSDEGKCIED</sequence>
<reference evidence="3 4" key="1">
    <citation type="journal article" date="2000" name="Nucleic Acids Res.">
        <title>Complete genome sequence of the alkaliphilic bacterium Bacillus halodurans and genomic sequence comparison with Bacillus subtilis.</title>
        <authorList>
            <person name="Takami H."/>
            <person name="Nakasone K."/>
            <person name="Takaki Y."/>
            <person name="Maeno G."/>
            <person name="Sasaki R."/>
            <person name="Masui N."/>
            <person name="Fuji F."/>
            <person name="Hirama C."/>
            <person name="Nakamura Y."/>
            <person name="Ogasawara N."/>
            <person name="Kuhara S."/>
            <person name="Horikoshi K."/>
        </authorList>
    </citation>
    <scope>NUCLEOTIDE SEQUENCE [LARGE SCALE GENOMIC DNA]</scope>
    <source>
        <strain evidence="4">ATCC BAA-125 / DSM 18197 / FERM 7344 / JCM 9153 / C-125</strain>
    </source>
</reference>
<evidence type="ECO:0000256" key="1">
    <source>
        <dbReference type="ARBA" id="ARBA00023125"/>
    </source>
</evidence>
<evidence type="ECO:0000313" key="3">
    <source>
        <dbReference type="EMBL" id="BAB04011.1"/>
    </source>
</evidence>
<dbReference type="Gene3D" id="1.10.10.10">
    <property type="entry name" value="Winged helix-like DNA-binding domain superfamily/Winged helix DNA-binding domain"/>
    <property type="match status" value="1"/>
</dbReference>
<dbReference type="OrthoDB" id="2651007at2"/>
<dbReference type="HOGENOM" id="CLU_114835_1_0_9"/>
<organism evidence="3 4">
    <name type="scientific">Halalkalibacterium halodurans (strain ATCC BAA-125 / DSM 18197 / FERM 7344 / JCM 9153 / C-125)</name>
    <name type="common">Bacillus halodurans</name>
    <dbReference type="NCBI Taxonomy" id="272558"/>
    <lineage>
        <taxon>Bacteria</taxon>
        <taxon>Bacillati</taxon>
        <taxon>Bacillota</taxon>
        <taxon>Bacilli</taxon>
        <taxon>Bacillales</taxon>
        <taxon>Bacillaceae</taxon>
        <taxon>Halalkalibacterium (ex Joshi et al. 2022)</taxon>
    </lineage>
</organism>
<dbReference type="KEGG" id="bha:BH0292"/>
<dbReference type="EMBL" id="BA000004">
    <property type="protein sequence ID" value="BAB04011.1"/>
    <property type="molecule type" value="Genomic_DNA"/>
</dbReference>
<dbReference type="SUPFAM" id="SSF46785">
    <property type="entry name" value="Winged helix' DNA-binding domain"/>
    <property type="match status" value="1"/>
</dbReference>
<keyword evidence="1" id="KW-0238">DNA-binding</keyword>
<name>Q9KG23_HALH5</name>
<dbReference type="CDD" id="cd00090">
    <property type="entry name" value="HTH_ARSR"/>
    <property type="match status" value="1"/>
</dbReference>
<keyword evidence="4" id="KW-1185">Reference proteome</keyword>
<dbReference type="GO" id="GO:0003677">
    <property type="term" value="F:DNA binding"/>
    <property type="evidence" value="ECO:0007669"/>
    <property type="project" value="UniProtKB-KW"/>
</dbReference>
<protein>
    <submittedName>
        <fullName evidence="3">BH0292 protein</fullName>
    </submittedName>
</protein>
<proteinExistence type="predicted"/>
<dbReference type="InterPro" id="IPR011991">
    <property type="entry name" value="ArsR-like_HTH"/>
</dbReference>
<gene>
    <name evidence="3" type="ordered locus">BH0292</name>
</gene>
<accession>Q9KG23</accession>